<comment type="subcellular location">
    <subcellularLocation>
        <location evidence="1 8">Cytoplasm</location>
        <location evidence="1 8">Cytoskeleton</location>
    </subcellularLocation>
</comment>
<reference evidence="9" key="1">
    <citation type="journal article" date="2019" name="bioRxiv">
        <title>Long live the king: chromosome-level assembly of the lion (Panthera leo) using linked-read, Hi-C, and long read data.</title>
        <authorList>
            <person name="Armstrong E.E."/>
            <person name="Taylor R.W."/>
            <person name="Miller D.E."/>
            <person name="Kaelin C."/>
            <person name="Barsh G."/>
            <person name="Hadly E.A."/>
            <person name="Petrov D."/>
        </authorList>
    </citation>
    <scope>NUCLEOTIDE SEQUENCE [LARGE SCALE GENOMIC DNA]</scope>
</reference>
<keyword evidence="5 8" id="KW-0963">Cytoplasm</keyword>
<dbReference type="InterPro" id="IPR001698">
    <property type="entry name" value="CAPZB"/>
</dbReference>
<dbReference type="Pfam" id="PF01115">
    <property type="entry name" value="F_actin_cap_B"/>
    <property type="match status" value="1"/>
</dbReference>
<dbReference type="Gene3D" id="3.90.1150.210">
    <property type="entry name" value="F-actin capping protein, beta subunit"/>
    <property type="match status" value="1"/>
</dbReference>
<dbReference type="GO" id="GO:0051490">
    <property type="term" value="P:negative regulation of filopodium assembly"/>
    <property type="evidence" value="ECO:0007669"/>
    <property type="project" value="TreeGrafter"/>
</dbReference>
<evidence type="ECO:0000313" key="10">
    <source>
        <dbReference type="Proteomes" id="UP000694399"/>
    </source>
</evidence>
<evidence type="ECO:0000256" key="3">
    <source>
        <dbReference type="ARBA" id="ARBA00021859"/>
    </source>
</evidence>
<dbReference type="GO" id="GO:0071203">
    <property type="term" value="C:WASH complex"/>
    <property type="evidence" value="ECO:0007669"/>
    <property type="project" value="Ensembl"/>
</dbReference>
<dbReference type="GO" id="GO:0051016">
    <property type="term" value="P:barbed-end actin filament capping"/>
    <property type="evidence" value="ECO:0007669"/>
    <property type="project" value="UniProtKB-UniRule"/>
</dbReference>
<sequence>MSDQQLDCALDLMRRLPPQQIEKNLSDLIDLVPSLCEDLLSSVDQPLKIARDKVVGKDYLLCDYNRDGDSYRSPWSNKYDPPLEDGAMPSARLRKLEVEANNAFDQYRDLYFEGGVSSVYLWDLDHGFAGVILIKKAGDGSKKIKGCWDSIHVVEVQEKSSGRTAHYKLTSTVMLWLQTNKSGSGTMNLGGSLTRQMEKDETVSDCSPHIANIGRLVEVSGALGHAPAPDILPPGVCAGLRASSPVRSALAASSVFLFWPFCPGLVCSEPPDGNARRAQLPGHPLCAPQRVLPGGCAGSLGPAPPARWVPGET</sequence>
<gene>
    <name evidence="9" type="primary">CAPZB</name>
</gene>
<dbReference type="SUPFAM" id="SSF90096">
    <property type="entry name" value="Subunits of heterodimeric actin filament capping protein Capz"/>
    <property type="match status" value="1"/>
</dbReference>
<dbReference type="InterPro" id="IPR037282">
    <property type="entry name" value="CapZ_alpha/beta"/>
</dbReference>
<proteinExistence type="inferred from homology"/>
<dbReference type="GO" id="GO:0098685">
    <property type="term" value="C:Schaffer collateral - CA1 synapse"/>
    <property type="evidence" value="ECO:0007669"/>
    <property type="project" value="Ensembl"/>
</dbReference>
<reference evidence="9" key="3">
    <citation type="submission" date="2025-09" db="UniProtKB">
        <authorList>
            <consortium name="Ensembl"/>
        </authorList>
    </citation>
    <scope>IDENTIFICATION</scope>
</reference>
<keyword evidence="7 8" id="KW-0206">Cytoskeleton</keyword>
<organism evidence="9 10">
    <name type="scientific">Panthera leo</name>
    <name type="common">Lion</name>
    <dbReference type="NCBI Taxonomy" id="9689"/>
    <lineage>
        <taxon>Eukaryota</taxon>
        <taxon>Metazoa</taxon>
        <taxon>Chordata</taxon>
        <taxon>Craniata</taxon>
        <taxon>Vertebrata</taxon>
        <taxon>Euteleostomi</taxon>
        <taxon>Mammalia</taxon>
        <taxon>Eutheria</taxon>
        <taxon>Laurasiatheria</taxon>
        <taxon>Carnivora</taxon>
        <taxon>Feliformia</taxon>
        <taxon>Felidae</taxon>
        <taxon>Pantherinae</taxon>
        <taxon>Panthera</taxon>
    </lineage>
</organism>
<dbReference type="PANTHER" id="PTHR10619">
    <property type="entry name" value="F-ACTIN-CAPPING PROTEIN SUBUNIT BETA"/>
    <property type="match status" value="1"/>
</dbReference>
<dbReference type="PROSITE" id="PS00231">
    <property type="entry name" value="F_ACTIN_CAPPING_BETA"/>
    <property type="match status" value="1"/>
</dbReference>
<dbReference type="GO" id="GO:0051015">
    <property type="term" value="F:actin filament binding"/>
    <property type="evidence" value="ECO:0007669"/>
    <property type="project" value="TreeGrafter"/>
</dbReference>
<name>A0A8C8XF98_PANLE</name>
<dbReference type="GO" id="GO:0010591">
    <property type="term" value="P:regulation of lamellipodium assembly"/>
    <property type="evidence" value="ECO:0007669"/>
    <property type="project" value="TreeGrafter"/>
</dbReference>
<evidence type="ECO:0000313" key="9">
    <source>
        <dbReference type="Ensembl" id="ENSPLOP00000018117.1"/>
    </source>
</evidence>
<dbReference type="PRINTS" id="PR00192">
    <property type="entry name" value="FACTINCAPB"/>
</dbReference>
<dbReference type="GO" id="GO:0030027">
    <property type="term" value="C:lamellipodium"/>
    <property type="evidence" value="ECO:0007669"/>
    <property type="project" value="Ensembl"/>
</dbReference>
<protein>
    <recommendedName>
        <fullName evidence="3 8">F-actin-capping protein subunit beta</fullName>
    </recommendedName>
</protein>
<dbReference type="InterPro" id="IPR043175">
    <property type="entry name" value="CAPZB_N"/>
</dbReference>
<dbReference type="Gene3D" id="1.20.58.570">
    <property type="match status" value="1"/>
</dbReference>
<dbReference type="Ensembl" id="ENSPLOT00000020066.1">
    <property type="protein sequence ID" value="ENSPLOP00000018117.1"/>
    <property type="gene ID" value="ENSPLOG00000013244.1"/>
</dbReference>
<evidence type="ECO:0000256" key="5">
    <source>
        <dbReference type="ARBA" id="ARBA00022490"/>
    </source>
</evidence>
<dbReference type="GO" id="GO:0098686">
    <property type="term" value="C:hippocampal mossy fiber to CA3 synapse"/>
    <property type="evidence" value="ECO:0007669"/>
    <property type="project" value="Ensembl"/>
</dbReference>
<keyword evidence="10" id="KW-1185">Reference proteome</keyword>
<dbReference type="FunFam" id="3.90.1150.210:FF:000001">
    <property type="entry name" value="F-actin-capping protein subunit beta"/>
    <property type="match status" value="1"/>
</dbReference>
<dbReference type="GO" id="GO:0120212">
    <property type="term" value="C:sperm head-tail coupling apparatus"/>
    <property type="evidence" value="ECO:0007669"/>
    <property type="project" value="Ensembl"/>
</dbReference>
<dbReference type="FunFam" id="1.20.58.570:FF:000001">
    <property type="entry name" value="F-actin-capping protein subunit beta"/>
    <property type="match status" value="1"/>
</dbReference>
<evidence type="ECO:0000256" key="8">
    <source>
        <dbReference type="RuleBase" id="RU365078"/>
    </source>
</evidence>
<dbReference type="InterPro" id="IPR042276">
    <property type="entry name" value="CapZ_alpha/beta_2"/>
</dbReference>
<keyword evidence="4 8" id="KW-0117">Actin capping</keyword>
<keyword evidence="6 8" id="KW-0009">Actin-binding</keyword>
<reference evidence="9" key="2">
    <citation type="submission" date="2025-08" db="UniProtKB">
        <authorList>
            <consortium name="Ensembl"/>
        </authorList>
    </citation>
    <scope>IDENTIFICATION</scope>
</reference>
<dbReference type="PANTHER" id="PTHR10619:SF0">
    <property type="entry name" value="F-ACTIN-CAPPING PROTEIN SUBUNIT BETA ISOFORMS 1 AND 2"/>
    <property type="match status" value="1"/>
</dbReference>
<comment type="subunit">
    <text evidence="8">Heterodimer of an alpha and a beta subunit.</text>
</comment>
<dbReference type="Proteomes" id="UP000694399">
    <property type="component" value="Chromosome C2"/>
</dbReference>
<evidence type="ECO:0000256" key="4">
    <source>
        <dbReference type="ARBA" id="ARBA00022467"/>
    </source>
</evidence>
<evidence type="ECO:0000256" key="7">
    <source>
        <dbReference type="ARBA" id="ARBA00023212"/>
    </source>
</evidence>
<dbReference type="GO" id="GO:0030863">
    <property type="term" value="C:cortical cytoskeleton"/>
    <property type="evidence" value="ECO:0007669"/>
    <property type="project" value="Ensembl"/>
</dbReference>
<evidence type="ECO:0000256" key="6">
    <source>
        <dbReference type="ARBA" id="ARBA00023203"/>
    </source>
</evidence>
<dbReference type="AlphaFoldDB" id="A0A8C8XF98"/>
<dbReference type="GO" id="GO:0008154">
    <property type="term" value="P:actin polymerization or depolymerization"/>
    <property type="evidence" value="ECO:0007669"/>
    <property type="project" value="Ensembl"/>
</dbReference>
<comment type="function">
    <text evidence="8">F-actin-capping proteins bind in a Ca(2+)-independent manner to the fast growing ends of actin filaments (barbed end) thereby blocking the exchange of subunits at these ends. Unlike other capping proteins (such as gelsolin and severin), these proteins do not sever actin filaments.</text>
</comment>
<dbReference type="GO" id="GO:0008290">
    <property type="term" value="C:F-actin capping protein complex"/>
    <property type="evidence" value="ECO:0007669"/>
    <property type="project" value="UniProtKB-UniRule"/>
</dbReference>
<accession>A0A8C8XF98</accession>
<evidence type="ECO:0000256" key="2">
    <source>
        <dbReference type="ARBA" id="ARBA00006039"/>
    </source>
</evidence>
<dbReference type="GO" id="GO:0014069">
    <property type="term" value="C:postsynaptic density"/>
    <property type="evidence" value="ECO:0007669"/>
    <property type="project" value="Ensembl"/>
</dbReference>
<dbReference type="GO" id="GO:0005903">
    <property type="term" value="C:brush border"/>
    <property type="evidence" value="ECO:0007669"/>
    <property type="project" value="Ensembl"/>
</dbReference>
<dbReference type="GO" id="GO:0016020">
    <property type="term" value="C:membrane"/>
    <property type="evidence" value="ECO:0007669"/>
    <property type="project" value="Ensembl"/>
</dbReference>
<comment type="similarity">
    <text evidence="2 8">Belongs to the F-actin-capping protein beta subunit family.</text>
</comment>
<evidence type="ECO:0000256" key="1">
    <source>
        <dbReference type="ARBA" id="ARBA00004245"/>
    </source>
</evidence>
<dbReference type="GO" id="GO:0000902">
    <property type="term" value="P:cell morphogenesis"/>
    <property type="evidence" value="ECO:0007669"/>
    <property type="project" value="TreeGrafter"/>
</dbReference>
<dbReference type="GO" id="GO:0030032">
    <property type="term" value="P:lamellipodium assembly"/>
    <property type="evidence" value="ECO:0007669"/>
    <property type="project" value="Ensembl"/>
</dbReference>
<dbReference type="InterPro" id="IPR019771">
    <property type="entry name" value="F-actin_capping_bsu_CS"/>
</dbReference>
<dbReference type="GO" id="GO:0022604">
    <property type="term" value="P:regulation of cell morphogenesis"/>
    <property type="evidence" value="ECO:0007669"/>
    <property type="project" value="Ensembl"/>
</dbReference>
<dbReference type="GeneTree" id="ENSGT00390000017957"/>